<name>X1SIC9_9ZZZZ</name>
<gene>
    <name evidence="4" type="ORF">S12H4_30801</name>
</gene>
<evidence type="ECO:0000259" key="3">
    <source>
        <dbReference type="Pfam" id="PF03358"/>
    </source>
</evidence>
<dbReference type="SUPFAM" id="SSF52218">
    <property type="entry name" value="Flavoproteins"/>
    <property type="match status" value="1"/>
</dbReference>
<evidence type="ECO:0000313" key="4">
    <source>
        <dbReference type="EMBL" id="GAI92782.1"/>
    </source>
</evidence>
<reference evidence="4" key="1">
    <citation type="journal article" date="2014" name="Front. Microbiol.">
        <title>High frequency of phylogenetically diverse reductive dehalogenase-homologous genes in deep subseafloor sedimentary metagenomes.</title>
        <authorList>
            <person name="Kawai M."/>
            <person name="Futagami T."/>
            <person name="Toyoda A."/>
            <person name="Takaki Y."/>
            <person name="Nishi S."/>
            <person name="Hori S."/>
            <person name="Arai W."/>
            <person name="Tsubouchi T."/>
            <person name="Morono Y."/>
            <person name="Uchiyama I."/>
            <person name="Ito T."/>
            <person name="Fujiyama A."/>
            <person name="Inagaki F."/>
            <person name="Takami H."/>
        </authorList>
    </citation>
    <scope>NUCLEOTIDE SEQUENCE</scope>
    <source>
        <strain evidence="4">Expedition CK06-06</strain>
    </source>
</reference>
<keyword evidence="2" id="KW-0288">FMN</keyword>
<dbReference type="GO" id="GO:0016491">
    <property type="term" value="F:oxidoreductase activity"/>
    <property type="evidence" value="ECO:0007669"/>
    <property type="project" value="InterPro"/>
</dbReference>
<dbReference type="InterPro" id="IPR051796">
    <property type="entry name" value="ISF_SsuE-like"/>
</dbReference>
<evidence type="ECO:0000256" key="1">
    <source>
        <dbReference type="ARBA" id="ARBA00022630"/>
    </source>
</evidence>
<proteinExistence type="predicted"/>
<dbReference type="EMBL" id="BARW01017908">
    <property type="protein sequence ID" value="GAI92782.1"/>
    <property type="molecule type" value="Genomic_DNA"/>
</dbReference>
<dbReference type="AlphaFoldDB" id="X1SIC9"/>
<feature type="non-terminal residue" evidence="4">
    <location>
        <position position="271"/>
    </location>
</feature>
<dbReference type="PANTHER" id="PTHR43278">
    <property type="entry name" value="NAD(P)H-DEPENDENT FMN-CONTAINING OXIDOREDUCTASE YWQN-RELATED"/>
    <property type="match status" value="1"/>
</dbReference>
<sequence length="271" mass="30149">MREQGCKEAGRELIIEALKMVLPKLYTPIFHRMEDPVKFKKLSIDPKTDLGAYYALPIQVKRWKPVASKPAKYPEEMKVLAFCASPRRGGNTEVLIDEAIRGVRDAGAKVEKFVLQEMKLGFCDGCARCADPDFEGFCSQKDAVADIYPKIVDSDAIIIGFPIYTTRECGQLSVFFDRWRCLRRPGMETGSGKRAMVIGTWGYPYPDTYDYVVENIITLLQASGVITVEALSACGFEGILHGLDDKGEAIVLRFPKELEKAYLAGKSLATG</sequence>
<organism evidence="4">
    <name type="scientific">marine sediment metagenome</name>
    <dbReference type="NCBI Taxonomy" id="412755"/>
    <lineage>
        <taxon>unclassified sequences</taxon>
        <taxon>metagenomes</taxon>
        <taxon>ecological metagenomes</taxon>
    </lineage>
</organism>
<dbReference type="InterPro" id="IPR005025">
    <property type="entry name" value="FMN_Rdtase-like_dom"/>
</dbReference>
<dbReference type="PANTHER" id="PTHR43278:SF2">
    <property type="entry name" value="IRON-SULFUR FLAVOPROTEIN"/>
    <property type="match status" value="1"/>
</dbReference>
<dbReference type="Gene3D" id="3.40.50.360">
    <property type="match status" value="1"/>
</dbReference>
<keyword evidence="1" id="KW-0285">Flavoprotein</keyword>
<dbReference type="Pfam" id="PF03358">
    <property type="entry name" value="FMN_red"/>
    <property type="match status" value="1"/>
</dbReference>
<accession>X1SIC9</accession>
<feature type="domain" description="NADPH-dependent FMN reductase-like" evidence="3">
    <location>
        <begin position="77"/>
        <end position="202"/>
    </location>
</feature>
<protein>
    <recommendedName>
        <fullName evidence="3">NADPH-dependent FMN reductase-like domain-containing protein</fullName>
    </recommendedName>
</protein>
<evidence type="ECO:0000256" key="2">
    <source>
        <dbReference type="ARBA" id="ARBA00022643"/>
    </source>
</evidence>
<dbReference type="InterPro" id="IPR029039">
    <property type="entry name" value="Flavoprotein-like_sf"/>
</dbReference>
<comment type="caution">
    <text evidence="4">The sequence shown here is derived from an EMBL/GenBank/DDBJ whole genome shotgun (WGS) entry which is preliminary data.</text>
</comment>